<dbReference type="PANTHER" id="PTHR24321:SF12">
    <property type="entry name" value="SHORT-CHAIN DEHYDROGENASE_REDUCTASE FAMILY, PUTATIVE (AFU_ORTHOLOGUE AFUA_5G14340)-RELATED"/>
    <property type="match status" value="1"/>
</dbReference>
<dbReference type="SUPFAM" id="SSF51735">
    <property type="entry name" value="NAD(P)-binding Rossmann-fold domains"/>
    <property type="match status" value="1"/>
</dbReference>
<organism evidence="4 5">
    <name type="scientific">Stakelama marina</name>
    <dbReference type="NCBI Taxonomy" id="2826939"/>
    <lineage>
        <taxon>Bacteria</taxon>
        <taxon>Pseudomonadati</taxon>
        <taxon>Pseudomonadota</taxon>
        <taxon>Alphaproteobacteria</taxon>
        <taxon>Sphingomonadales</taxon>
        <taxon>Sphingomonadaceae</taxon>
        <taxon>Stakelama</taxon>
    </lineage>
</organism>
<name>A0A8T4I8R6_9SPHN</name>
<evidence type="ECO:0000313" key="4">
    <source>
        <dbReference type="EMBL" id="MBR0551047.1"/>
    </source>
</evidence>
<evidence type="ECO:0000256" key="1">
    <source>
        <dbReference type="ARBA" id="ARBA00006484"/>
    </source>
</evidence>
<dbReference type="EMBL" id="JAGRQC010000001">
    <property type="protein sequence ID" value="MBR0551047.1"/>
    <property type="molecule type" value="Genomic_DNA"/>
</dbReference>
<keyword evidence="5" id="KW-1185">Reference proteome</keyword>
<accession>A0A8T4I8R6</accession>
<dbReference type="NCBIfam" id="NF009466">
    <property type="entry name" value="PRK12826.1-2"/>
    <property type="match status" value="1"/>
</dbReference>
<comment type="caution">
    <text evidence="4">The sequence shown here is derived from an EMBL/GenBank/DDBJ whole genome shotgun (WGS) entry which is preliminary data.</text>
</comment>
<dbReference type="PRINTS" id="PR00081">
    <property type="entry name" value="GDHRDH"/>
</dbReference>
<keyword evidence="2" id="KW-0560">Oxidoreductase</keyword>
<sequence>MTNPHDARTILITGAGSGIGKATAERFHNEGWSVALVDRDEEHGRRAAEALSRDGATCAFFRCDVSDEADVAALLEDVTAELGGIDAAFNNAGIEGEQGATTECTADNFDRIIAVNLRGVWLCLRAELKHMAQQGHGVIVNCSSVAGLIGMPGIPAYVASKHGVIGLTRTAALEHARQNIRVNAVCPGAIETPMLERYMSSTEGGREAMEATEPVGRIGHPEEIADAVFWLCSDRASFVTGHALPVDGGWTAG</sequence>
<evidence type="ECO:0000256" key="2">
    <source>
        <dbReference type="ARBA" id="ARBA00023002"/>
    </source>
</evidence>
<dbReference type="PROSITE" id="PS00061">
    <property type="entry name" value="ADH_SHORT"/>
    <property type="match status" value="1"/>
</dbReference>
<dbReference type="InterPro" id="IPR036291">
    <property type="entry name" value="NAD(P)-bd_dom_sf"/>
</dbReference>
<gene>
    <name evidence="4" type="ORF">J7S20_00840</name>
</gene>
<evidence type="ECO:0000313" key="5">
    <source>
        <dbReference type="Proteomes" id="UP000676996"/>
    </source>
</evidence>
<dbReference type="Pfam" id="PF13561">
    <property type="entry name" value="adh_short_C2"/>
    <property type="match status" value="1"/>
</dbReference>
<dbReference type="NCBIfam" id="NF005559">
    <property type="entry name" value="PRK07231.1"/>
    <property type="match status" value="1"/>
</dbReference>
<dbReference type="PRINTS" id="PR00080">
    <property type="entry name" value="SDRFAMILY"/>
</dbReference>
<dbReference type="InterPro" id="IPR002347">
    <property type="entry name" value="SDR_fam"/>
</dbReference>
<dbReference type="AlphaFoldDB" id="A0A8T4I8R6"/>
<evidence type="ECO:0000259" key="3">
    <source>
        <dbReference type="SMART" id="SM00822"/>
    </source>
</evidence>
<dbReference type="CDD" id="cd05233">
    <property type="entry name" value="SDR_c"/>
    <property type="match status" value="1"/>
</dbReference>
<dbReference type="Proteomes" id="UP000676996">
    <property type="component" value="Unassembled WGS sequence"/>
</dbReference>
<dbReference type="FunFam" id="3.40.50.720:FF:000084">
    <property type="entry name" value="Short-chain dehydrogenase reductase"/>
    <property type="match status" value="1"/>
</dbReference>
<protein>
    <submittedName>
        <fullName evidence="4">SDR family oxidoreductase</fullName>
    </submittedName>
</protein>
<reference evidence="4" key="1">
    <citation type="submission" date="2021-04" db="EMBL/GenBank/DDBJ databases">
        <title>Ouciella asimina sp. nov., isolated from the surface seawater in the hydrothermal field of Okinawa Trough.</title>
        <authorList>
            <person name="Shuang W."/>
        </authorList>
    </citation>
    <scope>NUCLEOTIDE SEQUENCE</scope>
    <source>
        <strain evidence="4">LXI357</strain>
    </source>
</reference>
<dbReference type="RefSeq" id="WP_284052339.1">
    <property type="nucleotide sequence ID" value="NZ_JAGRQC010000001.1"/>
</dbReference>
<dbReference type="GO" id="GO:0016491">
    <property type="term" value="F:oxidoreductase activity"/>
    <property type="evidence" value="ECO:0007669"/>
    <property type="project" value="UniProtKB-KW"/>
</dbReference>
<dbReference type="SMART" id="SM00822">
    <property type="entry name" value="PKS_KR"/>
    <property type="match status" value="1"/>
</dbReference>
<dbReference type="Gene3D" id="3.40.50.720">
    <property type="entry name" value="NAD(P)-binding Rossmann-like Domain"/>
    <property type="match status" value="1"/>
</dbReference>
<dbReference type="PANTHER" id="PTHR24321">
    <property type="entry name" value="DEHYDROGENASES, SHORT CHAIN"/>
    <property type="match status" value="1"/>
</dbReference>
<proteinExistence type="inferred from homology"/>
<dbReference type="InterPro" id="IPR020904">
    <property type="entry name" value="Sc_DH/Rdtase_CS"/>
</dbReference>
<dbReference type="InterPro" id="IPR057326">
    <property type="entry name" value="KR_dom"/>
</dbReference>
<feature type="domain" description="Ketoreductase" evidence="3">
    <location>
        <begin position="8"/>
        <end position="193"/>
    </location>
</feature>
<comment type="similarity">
    <text evidence="1">Belongs to the short-chain dehydrogenases/reductases (SDR) family.</text>
</comment>